<reference evidence="3" key="1">
    <citation type="submission" date="2024-06" db="EMBL/GenBank/DDBJ databases">
        <title>Radixoralia hellwigii gen. nov., sp nov., isolated from a root canal in the human oral cavity.</title>
        <authorList>
            <person name="Bartsch S."/>
            <person name="Wittmer A."/>
            <person name="Schulz A.-K."/>
            <person name="Neumann-Schaal M."/>
            <person name="Wolf J."/>
            <person name="Gronow S."/>
            <person name="Tennert C."/>
            <person name="Haecker G."/>
            <person name="Cieplik F."/>
            <person name="Al-Ahmad A."/>
        </authorList>
    </citation>
    <scope>NUCLEOTIDE SEQUENCE [LARGE SCALE GENOMIC DNA]</scope>
    <source>
        <strain evidence="3">Wk13</strain>
    </source>
</reference>
<dbReference type="EMBL" id="JBEUWX010000002">
    <property type="protein sequence ID" value="MFA9950406.1"/>
    <property type="molecule type" value="Genomic_DNA"/>
</dbReference>
<proteinExistence type="predicted"/>
<sequence>MTIHEDALIFSGPAGAIETRVDTPLYPRGLALVCHPHPLFGGANTNKVVHTLAKTLTALGYLTLRPNFRGVGASAGTHTHGQGETDDMLALIAQAQAQFGDTLLGAALPEKIPHPPLVLAGFSFGGYVITRVAAALAETGQTVERIVLVAPATGHIAGDREYTASPVGSHSLIIHGALDDTVPLANVLAWAEPQNLPVVVIPGADHFFHGRLQTIRDIVRRNWPC</sequence>
<feature type="domain" description="Serine aminopeptidase S33" evidence="1">
    <location>
        <begin position="41"/>
        <end position="154"/>
    </location>
</feature>
<accession>A0ABV4UFM2</accession>
<dbReference type="Pfam" id="PF12146">
    <property type="entry name" value="Hydrolase_4"/>
    <property type="match status" value="1"/>
</dbReference>
<dbReference type="Gene3D" id="3.40.50.1820">
    <property type="entry name" value="alpha/beta hydrolase"/>
    <property type="match status" value="1"/>
</dbReference>
<keyword evidence="3" id="KW-1185">Reference proteome</keyword>
<evidence type="ECO:0000313" key="2">
    <source>
        <dbReference type="EMBL" id="MFA9950406.1"/>
    </source>
</evidence>
<dbReference type="InterPro" id="IPR022742">
    <property type="entry name" value="Hydrolase_4"/>
</dbReference>
<protein>
    <submittedName>
        <fullName evidence="2">Alpha/beta hydrolase</fullName>
    </submittedName>
</protein>
<dbReference type="PANTHER" id="PTHR42103">
    <property type="entry name" value="ALPHA/BETA-HYDROLASES SUPERFAMILY PROTEIN"/>
    <property type="match status" value="1"/>
</dbReference>
<evidence type="ECO:0000259" key="1">
    <source>
        <dbReference type="Pfam" id="PF12146"/>
    </source>
</evidence>
<name>A0ABV4UFM2_9RHOO</name>
<dbReference type="PANTHER" id="PTHR42103:SF2">
    <property type="entry name" value="AB HYDROLASE-1 DOMAIN-CONTAINING PROTEIN"/>
    <property type="match status" value="1"/>
</dbReference>
<dbReference type="SUPFAM" id="SSF53474">
    <property type="entry name" value="alpha/beta-Hydrolases"/>
    <property type="match status" value="1"/>
</dbReference>
<gene>
    <name evidence="2" type="ORF">ABCS64_08785</name>
</gene>
<evidence type="ECO:0000313" key="3">
    <source>
        <dbReference type="Proteomes" id="UP001574673"/>
    </source>
</evidence>
<dbReference type="RefSeq" id="WP_418891464.1">
    <property type="nucleotide sequence ID" value="NZ_JBEUWX010000002.1"/>
</dbReference>
<dbReference type="Proteomes" id="UP001574673">
    <property type="component" value="Unassembled WGS sequence"/>
</dbReference>
<dbReference type="InterPro" id="IPR029058">
    <property type="entry name" value="AB_hydrolase_fold"/>
</dbReference>
<comment type="caution">
    <text evidence="2">The sequence shown here is derived from an EMBL/GenBank/DDBJ whole genome shotgun (WGS) entry which is preliminary data.</text>
</comment>
<organism evidence="2 3">
    <name type="scientific">Dentiradicibacter hellwigii</name>
    <dbReference type="NCBI Taxonomy" id="3149053"/>
    <lineage>
        <taxon>Bacteria</taxon>
        <taxon>Pseudomonadati</taxon>
        <taxon>Pseudomonadota</taxon>
        <taxon>Betaproteobacteria</taxon>
        <taxon>Rhodocyclales</taxon>
        <taxon>Rhodocyclaceae</taxon>
        <taxon>Dentiradicibacter</taxon>
    </lineage>
</organism>
<keyword evidence="2" id="KW-0378">Hydrolase</keyword>
<dbReference type="GO" id="GO:0016787">
    <property type="term" value="F:hydrolase activity"/>
    <property type="evidence" value="ECO:0007669"/>
    <property type="project" value="UniProtKB-KW"/>
</dbReference>